<keyword evidence="1" id="KW-0966">Cell projection</keyword>
<name>A0ABN7RYA0_THEXY</name>
<keyword evidence="2" id="KW-1185">Reference proteome</keyword>
<evidence type="ECO:0000313" key="1">
    <source>
        <dbReference type="EMBL" id="CAG5088500.1"/>
    </source>
</evidence>
<reference evidence="1 2" key="1">
    <citation type="submission" date="2021-04" db="EMBL/GenBank/DDBJ databases">
        <authorList>
            <person name="Rakotoarivonina H."/>
        </authorList>
    </citation>
    <scope>NUCLEOTIDE SEQUENCE [LARGE SCALE GENOMIC DNA]</scope>
    <source>
        <strain evidence="1 2">XE</strain>
    </source>
</reference>
<keyword evidence="1" id="KW-0969">Cilium</keyword>
<dbReference type="EMBL" id="CAJRAY010000057">
    <property type="protein sequence ID" value="CAG5088500.1"/>
    <property type="molecule type" value="Genomic_DNA"/>
</dbReference>
<dbReference type="RefSeq" id="WP_213484804.1">
    <property type="nucleotide sequence ID" value="NZ_CAJRAY010000057.1"/>
</dbReference>
<dbReference type="InterPro" id="IPR022258">
    <property type="entry name" value="Flagellar_operon_YvyF"/>
</dbReference>
<dbReference type="NCBIfam" id="TIGR03826">
    <property type="entry name" value="YvyF"/>
    <property type="match status" value="1"/>
</dbReference>
<dbReference type="Proteomes" id="UP000681526">
    <property type="component" value="Unassembled WGS sequence"/>
</dbReference>
<evidence type="ECO:0000313" key="2">
    <source>
        <dbReference type="Proteomes" id="UP000681526"/>
    </source>
</evidence>
<organism evidence="1 2">
    <name type="scientific">Thermobacillus xylanilyticus</name>
    <dbReference type="NCBI Taxonomy" id="76633"/>
    <lineage>
        <taxon>Bacteria</taxon>
        <taxon>Bacillati</taxon>
        <taxon>Bacillota</taxon>
        <taxon>Bacilli</taxon>
        <taxon>Bacillales</taxon>
        <taxon>Paenibacillaceae</taxon>
        <taxon>Thermobacillus</taxon>
    </lineage>
</organism>
<gene>
    <name evidence="1" type="primary">txxe 2366-yvyF</name>
    <name evidence="1" type="ORF">TXXE_11970</name>
</gene>
<protein>
    <submittedName>
        <fullName evidence="1">Flagellar operon protein YvyF</fullName>
    </submittedName>
</protein>
<accession>A0ABN7RYA0</accession>
<proteinExistence type="predicted"/>
<sequence length="138" mass="16059">MNLDYCPRCGKLYAKGYRDICPNCIKEIEEEYQRCVEYLKEHRHINIQQLSEATGVSVRQITRFIREGRISISAFPNMYYGCESCGAPIREGNMCPKCVRKLANEIKAQQAVDERLKADTQSDRLGTYQINKTERKDR</sequence>
<keyword evidence="1" id="KW-0282">Flagellum</keyword>
<comment type="caution">
    <text evidence="1">The sequence shown here is derived from an EMBL/GenBank/DDBJ whole genome shotgun (WGS) entry which is preliminary data.</text>
</comment>